<sequence length="45" mass="5203">MKQRWLKSVIKNSKTQETALPFQRTMRRARKNAASATVVKELKTA</sequence>
<evidence type="ECO:0000313" key="2">
    <source>
        <dbReference type="Proteomes" id="UP000193224"/>
    </source>
</evidence>
<gene>
    <name evidence="1" type="ORF">ROA7745_03492</name>
</gene>
<dbReference type="Proteomes" id="UP000193224">
    <property type="component" value="Unassembled WGS sequence"/>
</dbReference>
<accession>A0A1X7BVU7</accession>
<organism evidence="1 2">
    <name type="scientific">Roseovarius aestuarii</name>
    <dbReference type="NCBI Taxonomy" id="475083"/>
    <lineage>
        <taxon>Bacteria</taxon>
        <taxon>Pseudomonadati</taxon>
        <taxon>Pseudomonadota</taxon>
        <taxon>Alphaproteobacteria</taxon>
        <taxon>Rhodobacterales</taxon>
        <taxon>Roseobacteraceae</taxon>
        <taxon>Roseovarius</taxon>
    </lineage>
</organism>
<keyword evidence="2" id="KW-1185">Reference proteome</keyword>
<reference evidence="1 2" key="1">
    <citation type="submission" date="2017-03" db="EMBL/GenBank/DDBJ databases">
        <authorList>
            <person name="Afonso C.L."/>
            <person name="Miller P.J."/>
            <person name="Scott M.A."/>
            <person name="Spackman E."/>
            <person name="Goraichik I."/>
            <person name="Dimitrov K.M."/>
            <person name="Suarez D.L."/>
            <person name="Swayne D.E."/>
        </authorList>
    </citation>
    <scope>NUCLEOTIDE SEQUENCE [LARGE SCALE GENOMIC DNA]</scope>
    <source>
        <strain evidence="1 2">CECT 7745</strain>
    </source>
</reference>
<name>A0A1X7BVU7_9RHOB</name>
<protein>
    <submittedName>
        <fullName evidence="1">Uncharacterized protein</fullName>
    </submittedName>
</protein>
<dbReference type="AlphaFoldDB" id="A0A1X7BVU7"/>
<proteinExistence type="predicted"/>
<evidence type="ECO:0000313" key="1">
    <source>
        <dbReference type="EMBL" id="SMC13635.1"/>
    </source>
</evidence>
<dbReference type="EMBL" id="FWXB01000015">
    <property type="protein sequence ID" value="SMC13635.1"/>
    <property type="molecule type" value="Genomic_DNA"/>
</dbReference>